<dbReference type="PANTHER" id="PTHR42756:SF1">
    <property type="entry name" value="TRANSCRIPTIONAL REPRESSOR OF EMRAB OPERON"/>
    <property type="match status" value="1"/>
</dbReference>
<comment type="caution">
    <text evidence="5">The sequence shown here is derived from an EMBL/GenBank/DDBJ whole genome shotgun (WGS) entry which is preliminary data.</text>
</comment>
<evidence type="ECO:0000256" key="2">
    <source>
        <dbReference type="ARBA" id="ARBA00023125"/>
    </source>
</evidence>
<keyword evidence="2" id="KW-0238">DNA-binding</keyword>
<dbReference type="PROSITE" id="PS01117">
    <property type="entry name" value="HTH_MARR_1"/>
    <property type="match status" value="1"/>
</dbReference>
<dbReference type="InterPro" id="IPR000835">
    <property type="entry name" value="HTH_MarR-typ"/>
</dbReference>
<gene>
    <name evidence="5" type="ORF">V757_07850</name>
</gene>
<dbReference type="SMART" id="SM00347">
    <property type="entry name" value="HTH_MARR"/>
    <property type="match status" value="1"/>
</dbReference>
<dbReference type="PRINTS" id="PR00598">
    <property type="entry name" value="HTHMARR"/>
</dbReference>
<name>V8G2U5_9BURK</name>
<evidence type="ECO:0000259" key="4">
    <source>
        <dbReference type="PROSITE" id="PS50995"/>
    </source>
</evidence>
<evidence type="ECO:0000313" key="6">
    <source>
        <dbReference type="Proteomes" id="UP000018766"/>
    </source>
</evidence>
<keyword evidence="6" id="KW-1185">Reference proteome</keyword>
<evidence type="ECO:0000256" key="1">
    <source>
        <dbReference type="ARBA" id="ARBA00023015"/>
    </source>
</evidence>
<proteinExistence type="predicted"/>
<dbReference type="OrthoDB" id="6195716at2"/>
<dbReference type="Proteomes" id="UP000018766">
    <property type="component" value="Unassembled WGS sequence"/>
</dbReference>
<dbReference type="PANTHER" id="PTHR42756">
    <property type="entry name" value="TRANSCRIPTIONAL REGULATOR, MARR"/>
    <property type="match status" value="1"/>
</dbReference>
<evidence type="ECO:0000256" key="3">
    <source>
        <dbReference type="ARBA" id="ARBA00023163"/>
    </source>
</evidence>
<dbReference type="InterPro" id="IPR023187">
    <property type="entry name" value="Tscrpt_reg_MarR-type_CS"/>
</dbReference>
<feature type="domain" description="HTH marR-type" evidence="4">
    <location>
        <begin position="18"/>
        <end position="150"/>
    </location>
</feature>
<dbReference type="Gene3D" id="1.10.10.10">
    <property type="entry name" value="Winged helix-like DNA-binding domain superfamily/Winged helix DNA-binding domain"/>
    <property type="match status" value="1"/>
</dbReference>
<dbReference type="Pfam" id="PF01047">
    <property type="entry name" value="MarR"/>
    <property type="match status" value="1"/>
</dbReference>
<dbReference type="InterPro" id="IPR036390">
    <property type="entry name" value="WH_DNA-bd_sf"/>
</dbReference>
<dbReference type="GO" id="GO:0003677">
    <property type="term" value="F:DNA binding"/>
    <property type="evidence" value="ECO:0007669"/>
    <property type="project" value="UniProtKB-KW"/>
</dbReference>
<sequence>MQEFYNHKKNPEHIERAFDNIGYLIKLLNESMTNSIEQYMQEFELTASQWHPIVLIGLGKADTPAEIARLVDVDTGAMTRTLDRLEKKEFIYRERSKTDRRVIHIKITPKGYRVTDKLMPAVAEVLNQSLKGFSYEEFVLFRSLLLRLLSNIDPEKVTQIRHMDE</sequence>
<dbReference type="PROSITE" id="PS50995">
    <property type="entry name" value="HTH_MARR_2"/>
    <property type="match status" value="1"/>
</dbReference>
<dbReference type="EMBL" id="AYSV01000089">
    <property type="protein sequence ID" value="ETD70411.1"/>
    <property type="molecule type" value="Genomic_DNA"/>
</dbReference>
<keyword evidence="3" id="KW-0804">Transcription</keyword>
<dbReference type="GO" id="GO:0003700">
    <property type="term" value="F:DNA-binding transcription factor activity"/>
    <property type="evidence" value="ECO:0007669"/>
    <property type="project" value="InterPro"/>
</dbReference>
<dbReference type="AlphaFoldDB" id="V8G2U5"/>
<dbReference type="PATRIC" id="fig|1414851.3.peg.1618"/>
<protein>
    <submittedName>
        <fullName evidence="5">MarR family transcriptional regulator</fullName>
    </submittedName>
</protein>
<organism evidence="5 6">
    <name type="scientific">Pelistega indica</name>
    <dbReference type="NCBI Taxonomy" id="1414851"/>
    <lineage>
        <taxon>Bacteria</taxon>
        <taxon>Pseudomonadati</taxon>
        <taxon>Pseudomonadota</taxon>
        <taxon>Betaproteobacteria</taxon>
        <taxon>Burkholderiales</taxon>
        <taxon>Alcaligenaceae</taxon>
        <taxon>Pelistega</taxon>
    </lineage>
</organism>
<dbReference type="SUPFAM" id="SSF46785">
    <property type="entry name" value="Winged helix' DNA-binding domain"/>
    <property type="match status" value="1"/>
</dbReference>
<reference evidence="5 6" key="1">
    <citation type="submission" date="2013-11" db="EMBL/GenBank/DDBJ databases">
        <title>Genomic analysis of Pelistega sp. HM-7.</title>
        <authorList>
            <person name="Kumbhare S.V."/>
            <person name="Shetty S.A."/>
            <person name="Sharma O."/>
            <person name="Dhotre D.P."/>
        </authorList>
    </citation>
    <scope>NUCLEOTIDE SEQUENCE [LARGE SCALE GENOMIC DNA]</scope>
    <source>
        <strain evidence="5 6">HM-7</strain>
    </source>
</reference>
<accession>V8G2U5</accession>
<evidence type="ECO:0000313" key="5">
    <source>
        <dbReference type="EMBL" id="ETD70411.1"/>
    </source>
</evidence>
<dbReference type="InterPro" id="IPR036388">
    <property type="entry name" value="WH-like_DNA-bd_sf"/>
</dbReference>
<dbReference type="RefSeq" id="WP_023951445.1">
    <property type="nucleotide sequence ID" value="NZ_AYSV01000089.1"/>
</dbReference>
<keyword evidence="1" id="KW-0805">Transcription regulation</keyword>